<keyword evidence="2" id="KW-1185">Reference proteome</keyword>
<dbReference type="EMBL" id="CALSDN010000010">
    <property type="protein sequence ID" value="CAH6722628.1"/>
    <property type="molecule type" value="Genomic_DNA"/>
</dbReference>
<comment type="caution">
    <text evidence="1">The sequence shown here is derived from an EMBL/GenBank/DDBJ whole genome shotgun (WGS) entry which is preliminary data.</text>
</comment>
<proteinExistence type="predicted"/>
<keyword evidence="1" id="KW-0689">Ribosomal protein</keyword>
<evidence type="ECO:0000313" key="2">
    <source>
        <dbReference type="Proteomes" id="UP001152531"/>
    </source>
</evidence>
<protein>
    <submittedName>
        <fullName evidence="1">54S ribosomal protein L15, mitochondrial</fullName>
    </submittedName>
</protein>
<gene>
    <name evidence="1" type="ORF">CLIB1444_10S02740</name>
</gene>
<accession>A0ACA9YC22</accession>
<reference evidence="1" key="1">
    <citation type="submission" date="2022-06" db="EMBL/GenBank/DDBJ databases">
        <authorList>
            <person name="Legras J.-L."/>
            <person name="Devillers H."/>
            <person name="Grondin C."/>
        </authorList>
    </citation>
    <scope>NUCLEOTIDE SEQUENCE</scope>
    <source>
        <strain evidence="1">CLIB 1444</strain>
    </source>
</reference>
<evidence type="ECO:0000313" key="1">
    <source>
        <dbReference type="EMBL" id="CAH6722628.1"/>
    </source>
</evidence>
<sequence>MMKQFIPRNLLKSFQRNIYLHRGSRISGLKKHPEEVFTNYKGIKYEDIDSNTQYINEFLTDKFKIDNKLALQVITHKSFANGIKPHNEKLVAMGSRVLNLFLVKHVTSQQTTNELAINNQNLDILGQPFSRELSGRLSLGIFAKVEKLNTIMFWNTYEHGLSFENSGELKVSANLVYALIGAINFTHGKTVAEEFIKEKVLPQVEDITKKIFDSEGKVE</sequence>
<keyword evidence="1" id="KW-0687">Ribonucleoprotein</keyword>
<name>A0ACA9YC22_9ASCO</name>
<dbReference type="Proteomes" id="UP001152531">
    <property type="component" value="Unassembled WGS sequence"/>
</dbReference>
<organism evidence="1 2">
    <name type="scientific">[Candida] jaroonii</name>
    <dbReference type="NCBI Taxonomy" id="467808"/>
    <lineage>
        <taxon>Eukaryota</taxon>
        <taxon>Fungi</taxon>
        <taxon>Dikarya</taxon>
        <taxon>Ascomycota</taxon>
        <taxon>Saccharomycotina</taxon>
        <taxon>Pichiomycetes</taxon>
        <taxon>Debaryomycetaceae</taxon>
        <taxon>Yamadazyma</taxon>
    </lineage>
</organism>